<dbReference type="PANTHER" id="PTHR23294">
    <property type="entry name" value="ET TRANSLATION PRODUCT-RELATED"/>
    <property type="match status" value="1"/>
</dbReference>
<sequence length="448" mass="48576">MAFDRRLFNVVLLGLAFMLVFTAFQTMGNIQKTIIESIKNDNLKKNDTSFDGDGYVSLSIIYAVMSILNWAAPSVITVIGPNFAMLFGGITYVLFIMSFLIPRTWLLYFASVVIGAGAAVIWTGQGNYLTLNSTQATVSRNSGIFWAMLQLSMFIGNLFVYFKFKGLDSIDEDTRNVVIWTLSGIGIAGLVVMVLLPRPKKTSQIDIPEEVQQTPIEALKGAVKLFFTNDMLLLSITFLYTGLELGFFSGVYSSCIGFTKNFSNPKELVGLSGIFIGLGEVLGGAAFGILGSKTIKWGRDPIVIAGFIVHVISFFLIFLNLPNNSPFNDTNDGAIITSNAELAIFCSFLLGFGDSCFNTQIYSILGGVYSNNSASAFAIFKFTQSVAAAICFGYSTALNLYGQLGILLVLAICGTASFVIVEWKVKKEALAKSVHDNASSEGSEKAAF</sequence>
<dbReference type="SUPFAM" id="SSF103473">
    <property type="entry name" value="MFS general substrate transporter"/>
    <property type="match status" value="1"/>
</dbReference>
<keyword evidence="4 9" id="KW-1133">Transmembrane helix</keyword>
<dbReference type="Gene3D" id="1.20.1250.20">
    <property type="entry name" value="MFS general substrate transporter like domains"/>
    <property type="match status" value="2"/>
</dbReference>
<feature type="transmembrane region" description="Helical" evidence="9">
    <location>
        <begin position="177"/>
        <end position="196"/>
    </location>
</feature>
<dbReference type="InParanoid" id="D6WE38"/>
<keyword evidence="3 9" id="KW-0812">Transmembrane</keyword>
<evidence type="ECO:0000256" key="3">
    <source>
        <dbReference type="ARBA" id="ARBA00022692"/>
    </source>
</evidence>
<keyword evidence="6" id="KW-0325">Glycoprotein</keyword>
<dbReference type="CDD" id="cd17407">
    <property type="entry name" value="MFS_MFSD11"/>
    <property type="match status" value="1"/>
</dbReference>
<dbReference type="InterPro" id="IPR010291">
    <property type="entry name" value="Ion_channel_UNC-93"/>
</dbReference>
<dbReference type="HOGENOM" id="CLU_025356_2_0_1"/>
<feature type="transmembrane region" description="Helical" evidence="9">
    <location>
        <begin position="143"/>
        <end position="162"/>
    </location>
</feature>
<accession>D6WE38</accession>
<feature type="transmembrane region" description="Helical" evidence="9">
    <location>
        <begin position="52"/>
        <end position="71"/>
    </location>
</feature>
<dbReference type="GO" id="GO:0016020">
    <property type="term" value="C:membrane"/>
    <property type="evidence" value="ECO:0007669"/>
    <property type="project" value="UniProtKB-SubCell"/>
</dbReference>
<keyword evidence="5 9" id="KW-0472">Membrane</keyword>
<feature type="transmembrane region" description="Helical" evidence="9">
    <location>
        <begin position="333"/>
        <end position="353"/>
    </location>
</feature>
<comment type="subcellular location">
    <subcellularLocation>
        <location evidence="1">Membrane</location>
        <topology evidence="1">Multi-pass membrane protein</topology>
    </subcellularLocation>
</comment>
<feature type="transmembrane region" description="Helical" evidence="9">
    <location>
        <begin position="302"/>
        <end position="321"/>
    </location>
</feature>
<dbReference type="PANTHER" id="PTHR23294:SF0">
    <property type="entry name" value="UNC93-LIKE PROTEIN MFSD11"/>
    <property type="match status" value="1"/>
</dbReference>
<reference evidence="10 11" key="2">
    <citation type="journal article" date="2010" name="Nucleic Acids Res.">
        <title>BeetleBase in 2010: revisions to provide comprehensive genomic information for Tribolium castaneum.</title>
        <authorList>
            <person name="Kim H.S."/>
            <person name="Murphy T."/>
            <person name="Xia J."/>
            <person name="Caragea D."/>
            <person name="Park Y."/>
            <person name="Beeman R.W."/>
            <person name="Lorenzen M.D."/>
            <person name="Butcher S."/>
            <person name="Manak J.R."/>
            <person name="Brown S.J."/>
        </authorList>
    </citation>
    <scope>GENOME REANNOTATION</scope>
    <source>
        <strain evidence="10 11">Georgia GA2</strain>
    </source>
</reference>
<name>D6WE38_TRICA</name>
<evidence type="ECO:0000256" key="5">
    <source>
        <dbReference type="ARBA" id="ARBA00023136"/>
    </source>
</evidence>
<evidence type="ECO:0000256" key="4">
    <source>
        <dbReference type="ARBA" id="ARBA00022989"/>
    </source>
</evidence>
<feature type="transmembrane region" description="Helical" evidence="9">
    <location>
        <begin position="83"/>
        <end position="101"/>
    </location>
</feature>
<evidence type="ECO:0000256" key="9">
    <source>
        <dbReference type="SAM" id="Phobius"/>
    </source>
</evidence>
<dbReference type="OMA" id="QFQDKTH"/>
<evidence type="ECO:0000313" key="11">
    <source>
        <dbReference type="Proteomes" id="UP000007266"/>
    </source>
</evidence>
<evidence type="ECO:0000256" key="7">
    <source>
        <dbReference type="ARBA" id="ARBA00040302"/>
    </source>
</evidence>
<dbReference type="eggNOG" id="KOG3098">
    <property type="taxonomic scope" value="Eukaryota"/>
</dbReference>
<dbReference type="Proteomes" id="UP000007266">
    <property type="component" value="Linkage group 3"/>
</dbReference>
<feature type="transmembrane region" description="Helical" evidence="9">
    <location>
        <begin position="401"/>
        <end position="423"/>
    </location>
</feature>
<dbReference type="InterPro" id="IPR036259">
    <property type="entry name" value="MFS_trans_sf"/>
</dbReference>
<evidence type="ECO:0000256" key="1">
    <source>
        <dbReference type="ARBA" id="ARBA00004141"/>
    </source>
</evidence>
<dbReference type="EMBL" id="KQ971318">
    <property type="protein sequence ID" value="EFA00373.1"/>
    <property type="molecule type" value="Genomic_DNA"/>
</dbReference>
<keyword evidence="11" id="KW-1185">Reference proteome</keyword>
<dbReference type="STRING" id="7070.D6WE38"/>
<protein>
    <recommendedName>
        <fullName evidence="7">UNC93-like protein MFSD11</fullName>
    </recommendedName>
    <alternativeName>
        <fullName evidence="8">Major facilitator superfamily domain-containing protein 11</fullName>
    </alternativeName>
</protein>
<dbReference type="AlphaFoldDB" id="D6WE38"/>
<organism evidence="10 11">
    <name type="scientific">Tribolium castaneum</name>
    <name type="common">Red flour beetle</name>
    <dbReference type="NCBI Taxonomy" id="7070"/>
    <lineage>
        <taxon>Eukaryota</taxon>
        <taxon>Metazoa</taxon>
        <taxon>Ecdysozoa</taxon>
        <taxon>Arthropoda</taxon>
        <taxon>Hexapoda</taxon>
        <taxon>Insecta</taxon>
        <taxon>Pterygota</taxon>
        <taxon>Neoptera</taxon>
        <taxon>Endopterygota</taxon>
        <taxon>Coleoptera</taxon>
        <taxon>Polyphaga</taxon>
        <taxon>Cucujiformia</taxon>
        <taxon>Tenebrionidae</taxon>
        <taxon>Tenebrionidae incertae sedis</taxon>
        <taxon>Tribolium</taxon>
    </lineage>
</organism>
<proteinExistence type="inferred from homology"/>
<feature type="transmembrane region" description="Helical" evidence="9">
    <location>
        <begin position="231"/>
        <end position="248"/>
    </location>
</feature>
<evidence type="ECO:0000256" key="8">
    <source>
        <dbReference type="ARBA" id="ARBA00041910"/>
    </source>
</evidence>
<dbReference type="FunCoup" id="D6WE38">
    <property type="interactions" value="217"/>
</dbReference>
<dbReference type="InterPro" id="IPR051617">
    <property type="entry name" value="UNC-93-like_regulator"/>
</dbReference>
<feature type="transmembrane region" description="Helical" evidence="9">
    <location>
        <begin position="268"/>
        <end position="290"/>
    </location>
</feature>
<evidence type="ECO:0000256" key="2">
    <source>
        <dbReference type="ARBA" id="ARBA00009172"/>
    </source>
</evidence>
<feature type="transmembrane region" description="Helical" evidence="9">
    <location>
        <begin position="374"/>
        <end position="395"/>
    </location>
</feature>
<dbReference type="KEGG" id="tca:658340"/>
<evidence type="ECO:0000256" key="6">
    <source>
        <dbReference type="ARBA" id="ARBA00023180"/>
    </source>
</evidence>
<dbReference type="PhylomeDB" id="D6WE38"/>
<dbReference type="Pfam" id="PF05978">
    <property type="entry name" value="UNC-93"/>
    <property type="match status" value="1"/>
</dbReference>
<reference evidence="10 11" key="1">
    <citation type="journal article" date="2008" name="Nature">
        <title>The genome of the model beetle and pest Tribolium castaneum.</title>
        <authorList>
            <consortium name="Tribolium Genome Sequencing Consortium"/>
            <person name="Richards S."/>
            <person name="Gibbs R.A."/>
            <person name="Weinstock G.M."/>
            <person name="Brown S.J."/>
            <person name="Denell R."/>
            <person name="Beeman R.W."/>
            <person name="Gibbs R."/>
            <person name="Beeman R.W."/>
            <person name="Brown S.J."/>
            <person name="Bucher G."/>
            <person name="Friedrich M."/>
            <person name="Grimmelikhuijzen C.J."/>
            <person name="Klingler M."/>
            <person name="Lorenzen M."/>
            <person name="Richards S."/>
            <person name="Roth S."/>
            <person name="Schroder R."/>
            <person name="Tautz D."/>
            <person name="Zdobnov E.M."/>
            <person name="Muzny D."/>
            <person name="Gibbs R.A."/>
            <person name="Weinstock G.M."/>
            <person name="Attaway T."/>
            <person name="Bell S."/>
            <person name="Buhay C.J."/>
            <person name="Chandrabose M.N."/>
            <person name="Chavez D."/>
            <person name="Clerk-Blankenburg K.P."/>
            <person name="Cree A."/>
            <person name="Dao M."/>
            <person name="Davis C."/>
            <person name="Chacko J."/>
            <person name="Dinh H."/>
            <person name="Dugan-Rocha S."/>
            <person name="Fowler G."/>
            <person name="Garner T.T."/>
            <person name="Garnes J."/>
            <person name="Gnirke A."/>
            <person name="Hawes A."/>
            <person name="Hernandez J."/>
            <person name="Hines S."/>
            <person name="Holder M."/>
            <person name="Hume J."/>
            <person name="Jhangiani S.N."/>
            <person name="Joshi V."/>
            <person name="Khan Z.M."/>
            <person name="Jackson L."/>
            <person name="Kovar C."/>
            <person name="Kowis A."/>
            <person name="Lee S."/>
            <person name="Lewis L.R."/>
            <person name="Margolis J."/>
            <person name="Morgan M."/>
            <person name="Nazareth L.V."/>
            <person name="Nguyen N."/>
            <person name="Okwuonu G."/>
            <person name="Parker D."/>
            <person name="Richards S."/>
            <person name="Ruiz S.J."/>
            <person name="Santibanez J."/>
            <person name="Savard J."/>
            <person name="Scherer S.E."/>
            <person name="Schneider B."/>
            <person name="Sodergren E."/>
            <person name="Tautz D."/>
            <person name="Vattahil S."/>
            <person name="Villasana D."/>
            <person name="White C.S."/>
            <person name="Wright R."/>
            <person name="Park Y."/>
            <person name="Beeman R.W."/>
            <person name="Lord J."/>
            <person name="Oppert B."/>
            <person name="Lorenzen M."/>
            <person name="Brown S."/>
            <person name="Wang L."/>
            <person name="Savard J."/>
            <person name="Tautz D."/>
            <person name="Richards S."/>
            <person name="Weinstock G."/>
            <person name="Gibbs R.A."/>
            <person name="Liu Y."/>
            <person name="Worley K."/>
            <person name="Weinstock G."/>
            <person name="Elsik C.G."/>
            <person name="Reese J.T."/>
            <person name="Elhaik E."/>
            <person name="Landan G."/>
            <person name="Graur D."/>
            <person name="Arensburger P."/>
            <person name="Atkinson P."/>
            <person name="Beeman R.W."/>
            <person name="Beidler J."/>
            <person name="Brown S.J."/>
            <person name="Demuth J.P."/>
            <person name="Drury D.W."/>
            <person name="Du Y.Z."/>
            <person name="Fujiwara H."/>
            <person name="Lorenzen M."/>
            <person name="Maselli V."/>
            <person name="Osanai M."/>
            <person name="Park Y."/>
            <person name="Robertson H.M."/>
            <person name="Tu Z."/>
            <person name="Wang J.J."/>
            <person name="Wang S."/>
            <person name="Richards S."/>
            <person name="Song H."/>
            <person name="Zhang L."/>
            <person name="Sodergren E."/>
            <person name="Werner D."/>
            <person name="Stanke M."/>
            <person name="Morgenstern B."/>
            <person name="Solovyev V."/>
            <person name="Kosarev P."/>
            <person name="Brown G."/>
            <person name="Chen H.C."/>
            <person name="Ermolaeva O."/>
            <person name="Hlavina W."/>
            <person name="Kapustin Y."/>
            <person name="Kiryutin B."/>
            <person name="Kitts P."/>
            <person name="Maglott D."/>
            <person name="Pruitt K."/>
            <person name="Sapojnikov V."/>
            <person name="Souvorov A."/>
            <person name="Mackey A.J."/>
            <person name="Waterhouse R.M."/>
            <person name="Wyder S."/>
            <person name="Zdobnov E.M."/>
            <person name="Zdobnov E.M."/>
            <person name="Wyder S."/>
            <person name="Kriventseva E.V."/>
            <person name="Kadowaki T."/>
            <person name="Bork P."/>
            <person name="Aranda M."/>
            <person name="Bao R."/>
            <person name="Beermann A."/>
            <person name="Berns N."/>
            <person name="Bolognesi R."/>
            <person name="Bonneton F."/>
            <person name="Bopp D."/>
            <person name="Brown S.J."/>
            <person name="Bucher G."/>
            <person name="Butts T."/>
            <person name="Chaumot A."/>
            <person name="Denell R.E."/>
            <person name="Ferrier D.E."/>
            <person name="Friedrich M."/>
            <person name="Gordon C.M."/>
            <person name="Jindra M."/>
            <person name="Klingler M."/>
            <person name="Lan Q."/>
            <person name="Lattorff H.M."/>
            <person name="Laudet V."/>
            <person name="von Levetsow C."/>
            <person name="Liu Z."/>
            <person name="Lutz R."/>
            <person name="Lynch J.A."/>
            <person name="da Fonseca R.N."/>
            <person name="Posnien N."/>
            <person name="Reuter R."/>
            <person name="Roth S."/>
            <person name="Savard J."/>
            <person name="Schinko J.B."/>
            <person name="Schmitt C."/>
            <person name="Schoppmeier M."/>
            <person name="Schroder R."/>
            <person name="Shippy T.D."/>
            <person name="Simonnet F."/>
            <person name="Marques-Souza H."/>
            <person name="Tautz D."/>
            <person name="Tomoyasu Y."/>
            <person name="Trauner J."/>
            <person name="Van der Zee M."/>
            <person name="Vervoort M."/>
            <person name="Wittkopp N."/>
            <person name="Wimmer E.A."/>
            <person name="Yang X."/>
            <person name="Jones A.K."/>
            <person name="Sattelle D.B."/>
            <person name="Ebert P.R."/>
            <person name="Nelson D."/>
            <person name="Scott J.G."/>
            <person name="Beeman R.W."/>
            <person name="Muthukrishnan S."/>
            <person name="Kramer K.J."/>
            <person name="Arakane Y."/>
            <person name="Beeman R.W."/>
            <person name="Zhu Q."/>
            <person name="Hogenkamp D."/>
            <person name="Dixit R."/>
            <person name="Oppert B."/>
            <person name="Jiang H."/>
            <person name="Zou Z."/>
            <person name="Marshall J."/>
            <person name="Elpidina E."/>
            <person name="Vinokurov K."/>
            <person name="Oppert C."/>
            <person name="Zou Z."/>
            <person name="Evans J."/>
            <person name="Lu Z."/>
            <person name="Zhao P."/>
            <person name="Sumathipala N."/>
            <person name="Altincicek B."/>
            <person name="Vilcinskas A."/>
            <person name="Williams M."/>
            <person name="Hultmark D."/>
            <person name="Hetru C."/>
            <person name="Jiang H."/>
            <person name="Grimmelikhuijzen C.J."/>
            <person name="Hauser F."/>
            <person name="Cazzamali G."/>
            <person name="Williamson M."/>
            <person name="Park Y."/>
            <person name="Li B."/>
            <person name="Tanaka Y."/>
            <person name="Predel R."/>
            <person name="Neupert S."/>
            <person name="Schachtner J."/>
            <person name="Verleyen P."/>
            <person name="Raible F."/>
            <person name="Bork P."/>
            <person name="Friedrich M."/>
            <person name="Walden K.K."/>
            <person name="Robertson H.M."/>
            <person name="Angeli S."/>
            <person name="Foret S."/>
            <person name="Bucher G."/>
            <person name="Schuetz S."/>
            <person name="Maleszka R."/>
            <person name="Wimmer E.A."/>
            <person name="Beeman R.W."/>
            <person name="Lorenzen M."/>
            <person name="Tomoyasu Y."/>
            <person name="Miller S.C."/>
            <person name="Grossmann D."/>
            <person name="Bucher G."/>
        </authorList>
    </citation>
    <scope>NUCLEOTIDE SEQUENCE [LARGE SCALE GENOMIC DNA]</scope>
    <source>
        <strain evidence="10 11">Georgia GA2</strain>
    </source>
</reference>
<feature type="transmembrane region" description="Helical" evidence="9">
    <location>
        <begin position="107"/>
        <end position="131"/>
    </location>
</feature>
<evidence type="ECO:0000313" key="10">
    <source>
        <dbReference type="EMBL" id="EFA00373.1"/>
    </source>
</evidence>
<gene>
    <name evidence="10" type="primary">AUGUSTUS-3.0.2_03216</name>
    <name evidence="10" type="ORF">TcasGA2_TC003216</name>
</gene>
<dbReference type="OrthoDB" id="196103at2759"/>
<comment type="similarity">
    <text evidence="2">Belongs to the unc-93 family.</text>
</comment>